<evidence type="ECO:0000256" key="3">
    <source>
        <dbReference type="ARBA" id="ARBA00022729"/>
    </source>
</evidence>
<gene>
    <name evidence="10" type="ORF">BFW38_01160</name>
</gene>
<dbReference type="InterPro" id="IPR003646">
    <property type="entry name" value="SH3-like_bac-type"/>
</dbReference>
<dbReference type="OrthoDB" id="9790951at2"/>
<evidence type="ECO:0000256" key="7">
    <source>
        <dbReference type="SAM" id="Phobius"/>
    </source>
</evidence>
<keyword evidence="2 7" id="KW-0812">Transmembrane</keyword>
<evidence type="ECO:0000256" key="2">
    <source>
        <dbReference type="ARBA" id="ARBA00022692"/>
    </source>
</evidence>
<keyword evidence="11" id="KW-1185">Reference proteome</keyword>
<proteinExistence type="predicted"/>
<evidence type="ECO:0000313" key="10">
    <source>
        <dbReference type="EMBL" id="ODC02354.1"/>
    </source>
</evidence>
<feature type="chain" id="PRO_5009119590" description="SH3b domain-containing protein" evidence="8">
    <location>
        <begin position="26"/>
        <end position="220"/>
    </location>
</feature>
<evidence type="ECO:0000256" key="5">
    <source>
        <dbReference type="ARBA" id="ARBA00023136"/>
    </source>
</evidence>
<evidence type="ECO:0000256" key="1">
    <source>
        <dbReference type="ARBA" id="ARBA00004167"/>
    </source>
</evidence>
<feature type="transmembrane region" description="Helical" evidence="7">
    <location>
        <begin position="191"/>
        <end position="211"/>
    </location>
</feature>
<dbReference type="PROSITE" id="PS51781">
    <property type="entry name" value="SH3B"/>
    <property type="match status" value="1"/>
</dbReference>
<evidence type="ECO:0000256" key="8">
    <source>
        <dbReference type="SAM" id="SignalP"/>
    </source>
</evidence>
<sequence>MQNPLSVLSRLLLLVLLSVSAVAQAAYVTDDLSVNLRTGPGTQYRITKLMPAGTRIDVQDTQQGWAKVSTPFGEGWMLADQISDTPSAKARLASAERTVTQLKEENQSLESSLTETRTTRDELKKSLSDLQTRYDDLQSEHKKLRESTGNLPQIVDENKTLKQRLSKLETQTEDLSTQNVVLRTNIIRDCLIVGAGILIVGMLLGLLLPMLKRRKKTDWA</sequence>
<dbReference type="EMBL" id="MDTQ01000001">
    <property type="protein sequence ID" value="ODC02354.1"/>
    <property type="molecule type" value="Genomic_DNA"/>
</dbReference>
<organism evidence="10 11">
    <name type="scientific">Terasakiispira papahanaumokuakeensis</name>
    <dbReference type="NCBI Taxonomy" id="197479"/>
    <lineage>
        <taxon>Bacteria</taxon>
        <taxon>Pseudomonadati</taxon>
        <taxon>Pseudomonadota</taxon>
        <taxon>Gammaproteobacteria</taxon>
        <taxon>Oceanospirillales</taxon>
        <taxon>Terasakiispira</taxon>
    </lineage>
</organism>
<evidence type="ECO:0000313" key="11">
    <source>
        <dbReference type="Proteomes" id="UP000094291"/>
    </source>
</evidence>
<dbReference type="AlphaFoldDB" id="A0A1E2V5V0"/>
<dbReference type="STRING" id="197479.BFW38_01160"/>
<evidence type="ECO:0000259" key="9">
    <source>
        <dbReference type="PROSITE" id="PS51781"/>
    </source>
</evidence>
<feature type="signal peptide" evidence="8">
    <location>
        <begin position="1"/>
        <end position="25"/>
    </location>
</feature>
<evidence type="ECO:0000256" key="6">
    <source>
        <dbReference type="SAM" id="Coils"/>
    </source>
</evidence>
<evidence type="ECO:0000256" key="4">
    <source>
        <dbReference type="ARBA" id="ARBA00022989"/>
    </source>
</evidence>
<dbReference type="InterPro" id="IPR016476">
    <property type="entry name" value="SH3_dom_pro"/>
</dbReference>
<dbReference type="Pfam" id="PF08239">
    <property type="entry name" value="SH3_3"/>
    <property type="match status" value="1"/>
</dbReference>
<feature type="domain" description="SH3b" evidence="9">
    <location>
        <begin position="23"/>
        <end position="86"/>
    </location>
</feature>
<reference evidence="10 11" key="1">
    <citation type="submission" date="2016-08" db="EMBL/GenBank/DDBJ databases">
        <authorList>
            <person name="Seilhamer J.J."/>
        </authorList>
    </citation>
    <scope>NUCLEOTIDE SEQUENCE [LARGE SCALE GENOMIC DNA]</scope>
    <source>
        <strain evidence="10 11">PH27A</strain>
    </source>
</reference>
<keyword evidence="5 7" id="KW-0472">Membrane</keyword>
<comment type="caution">
    <text evidence="10">The sequence shown here is derived from an EMBL/GenBank/DDBJ whole genome shotgun (WGS) entry which is preliminary data.</text>
</comment>
<dbReference type="GO" id="GO:0016020">
    <property type="term" value="C:membrane"/>
    <property type="evidence" value="ECO:0007669"/>
    <property type="project" value="UniProtKB-SubCell"/>
</dbReference>
<name>A0A1E2V5V0_9GAMM</name>
<dbReference type="NCBIfam" id="TIGR04211">
    <property type="entry name" value="SH3_and_anchor"/>
    <property type="match status" value="1"/>
</dbReference>
<dbReference type="InterPro" id="IPR008672">
    <property type="entry name" value="Mad1"/>
</dbReference>
<feature type="coiled-coil region" evidence="6">
    <location>
        <begin position="92"/>
        <end position="178"/>
    </location>
</feature>
<comment type="subcellular location">
    <subcellularLocation>
        <location evidence="1">Membrane</location>
        <topology evidence="1">Single-pass membrane protein</topology>
    </subcellularLocation>
</comment>
<dbReference type="SMART" id="SM00287">
    <property type="entry name" value="SH3b"/>
    <property type="match status" value="1"/>
</dbReference>
<dbReference type="Proteomes" id="UP000094291">
    <property type="component" value="Unassembled WGS sequence"/>
</dbReference>
<dbReference type="Pfam" id="PF05557">
    <property type="entry name" value="MAD"/>
    <property type="match status" value="1"/>
</dbReference>
<dbReference type="Gene3D" id="2.30.30.40">
    <property type="entry name" value="SH3 Domains"/>
    <property type="match status" value="1"/>
</dbReference>
<dbReference type="RefSeq" id="WP_068996738.1">
    <property type="nucleotide sequence ID" value="NZ_MDTQ01000001.1"/>
</dbReference>
<keyword evidence="3 8" id="KW-0732">Signal</keyword>
<accession>A0A1E2V5V0</accession>
<dbReference type="Gene3D" id="1.10.287.1490">
    <property type="match status" value="1"/>
</dbReference>
<keyword evidence="4 7" id="KW-1133">Transmembrane helix</keyword>
<protein>
    <recommendedName>
        <fullName evidence="9">SH3b domain-containing protein</fullName>
    </recommendedName>
</protein>
<keyword evidence="6" id="KW-0175">Coiled coil</keyword>